<evidence type="ECO:0000256" key="5">
    <source>
        <dbReference type="ARBA" id="ARBA00023242"/>
    </source>
</evidence>
<dbReference type="PANTHER" id="PTHR23081">
    <property type="entry name" value="RNA POLYMERASE II CTD PHOSPHATASE"/>
    <property type="match status" value="1"/>
</dbReference>
<evidence type="ECO:0000313" key="13">
    <source>
        <dbReference type="Proteomes" id="UP000046393"/>
    </source>
</evidence>
<evidence type="ECO:0000259" key="12">
    <source>
        <dbReference type="PROSITE" id="PS50969"/>
    </source>
</evidence>
<evidence type="ECO:0000256" key="6">
    <source>
        <dbReference type="ARBA" id="ARBA00040602"/>
    </source>
</evidence>
<feature type="compositionally biased region" description="Basic and acidic residues" evidence="10">
    <location>
        <begin position="519"/>
        <end position="530"/>
    </location>
</feature>
<dbReference type="PROSITE" id="PS50969">
    <property type="entry name" value="FCP1"/>
    <property type="match status" value="1"/>
</dbReference>
<comment type="catalytic activity">
    <reaction evidence="8 9">
        <text>O-phospho-L-threonyl-[protein] + H2O = L-threonyl-[protein] + phosphate</text>
        <dbReference type="Rhea" id="RHEA:47004"/>
        <dbReference type="Rhea" id="RHEA-COMP:11060"/>
        <dbReference type="Rhea" id="RHEA-COMP:11605"/>
        <dbReference type="ChEBI" id="CHEBI:15377"/>
        <dbReference type="ChEBI" id="CHEBI:30013"/>
        <dbReference type="ChEBI" id="CHEBI:43474"/>
        <dbReference type="ChEBI" id="CHEBI:61977"/>
        <dbReference type="EC" id="3.1.3.16"/>
    </reaction>
</comment>
<accession>A0A0N5AM47</accession>
<dbReference type="SMART" id="SM00292">
    <property type="entry name" value="BRCT"/>
    <property type="match status" value="1"/>
</dbReference>
<keyword evidence="5 9" id="KW-0539">Nucleus</keyword>
<evidence type="ECO:0000256" key="2">
    <source>
        <dbReference type="ARBA" id="ARBA00013081"/>
    </source>
</evidence>
<organism evidence="13 14">
    <name type="scientific">Syphacia muris</name>
    <dbReference type="NCBI Taxonomy" id="451379"/>
    <lineage>
        <taxon>Eukaryota</taxon>
        <taxon>Metazoa</taxon>
        <taxon>Ecdysozoa</taxon>
        <taxon>Nematoda</taxon>
        <taxon>Chromadorea</taxon>
        <taxon>Rhabditida</taxon>
        <taxon>Spirurina</taxon>
        <taxon>Oxyuridomorpha</taxon>
        <taxon>Oxyuroidea</taxon>
        <taxon>Oxyuridae</taxon>
        <taxon>Syphacia</taxon>
    </lineage>
</organism>
<keyword evidence="4" id="KW-0904">Protein phosphatase</keyword>
<dbReference type="AlphaFoldDB" id="A0A0N5AM47"/>
<evidence type="ECO:0000256" key="7">
    <source>
        <dbReference type="ARBA" id="ARBA00047761"/>
    </source>
</evidence>
<dbReference type="SUPFAM" id="SSF56784">
    <property type="entry name" value="HAD-like"/>
    <property type="match status" value="1"/>
</dbReference>
<dbReference type="InterPro" id="IPR036420">
    <property type="entry name" value="BRCT_dom_sf"/>
</dbReference>
<evidence type="ECO:0000256" key="3">
    <source>
        <dbReference type="ARBA" id="ARBA00022801"/>
    </source>
</evidence>
<dbReference type="Pfam" id="PF00533">
    <property type="entry name" value="BRCT"/>
    <property type="match status" value="1"/>
</dbReference>
<evidence type="ECO:0000256" key="9">
    <source>
        <dbReference type="RuleBase" id="RU366066"/>
    </source>
</evidence>
<dbReference type="SUPFAM" id="SSF52113">
    <property type="entry name" value="BRCT domain"/>
    <property type="match status" value="1"/>
</dbReference>
<proteinExistence type="predicted"/>
<evidence type="ECO:0000259" key="11">
    <source>
        <dbReference type="PROSITE" id="PS50172"/>
    </source>
</evidence>
<dbReference type="PANTHER" id="PTHR23081:SF36">
    <property type="entry name" value="RNA POLYMERASE II SUBUNIT A C-TERMINAL DOMAIN PHOSPHATASE"/>
    <property type="match status" value="1"/>
</dbReference>
<comment type="subcellular location">
    <subcellularLocation>
        <location evidence="1 9">Nucleus</location>
    </subcellularLocation>
</comment>
<dbReference type="WBParaSite" id="SMUV_0000564201-mRNA-1">
    <property type="protein sequence ID" value="SMUV_0000564201-mRNA-1"/>
    <property type="gene ID" value="SMUV_0000564201"/>
</dbReference>
<feature type="region of interest" description="Disordered" evidence="10">
    <location>
        <begin position="485"/>
        <end position="575"/>
    </location>
</feature>
<evidence type="ECO:0000256" key="10">
    <source>
        <dbReference type="SAM" id="MobiDB-lite"/>
    </source>
</evidence>
<dbReference type="InterPro" id="IPR039189">
    <property type="entry name" value="Fcp1"/>
</dbReference>
<dbReference type="PROSITE" id="PS50172">
    <property type="entry name" value="BRCT"/>
    <property type="match status" value="1"/>
</dbReference>
<feature type="domain" description="FCP1 homology" evidence="12">
    <location>
        <begin position="144"/>
        <end position="305"/>
    </location>
</feature>
<dbReference type="InterPro" id="IPR011947">
    <property type="entry name" value="FCP1_euk"/>
</dbReference>
<feature type="compositionally biased region" description="Acidic residues" evidence="10">
    <location>
        <begin position="485"/>
        <end position="504"/>
    </location>
</feature>
<reference evidence="14" key="1">
    <citation type="submission" date="2017-02" db="UniProtKB">
        <authorList>
            <consortium name="WormBaseParasite"/>
        </authorList>
    </citation>
    <scope>IDENTIFICATION</scope>
</reference>
<name>A0A0N5AM47_9BILA</name>
<dbReference type="Gene3D" id="3.40.50.10190">
    <property type="entry name" value="BRCT domain"/>
    <property type="match status" value="1"/>
</dbReference>
<dbReference type="InterPro" id="IPR004274">
    <property type="entry name" value="FCP1_dom"/>
</dbReference>
<evidence type="ECO:0000313" key="14">
    <source>
        <dbReference type="WBParaSite" id="SMUV_0000564201-mRNA-1"/>
    </source>
</evidence>
<comment type="catalytic activity">
    <reaction evidence="7 9">
        <text>O-phospho-L-seryl-[protein] + H2O = L-seryl-[protein] + phosphate</text>
        <dbReference type="Rhea" id="RHEA:20629"/>
        <dbReference type="Rhea" id="RHEA-COMP:9863"/>
        <dbReference type="Rhea" id="RHEA-COMP:11604"/>
        <dbReference type="ChEBI" id="CHEBI:15377"/>
        <dbReference type="ChEBI" id="CHEBI:29999"/>
        <dbReference type="ChEBI" id="CHEBI:43474"/>
        <dbReference type="ChEBI" id="CHEBI:83421"/>
        <dbReference type="EC" id="3.1.3.16"/>
    </reaction>
</comment>
<dbReference type="CDD" id="cd17729">
    <property type="entry name" value="BRCT_CTDP1"/>
    <property type="match status" value="1"/>
</dbReference>
<protein>
    <recommendedName>
        <fullName evidence="6 9">RNA polymerase II subunit A C-terminal domain phosphatase</fullName>
        <ecNumber evidence="2 9">3.1.3.16</ecNumber>
    </recommendedName>
</protein>
<dbReference type="FunFam" id="3.40.50.10190:FF:000007">
    <property type="entry name" value="RNA polymerase II subunit A C-terminal domain phosphatase"/>
    <property type="match status" value="1"/>
</dbReference>
<evidence type="ECO:0000256" key="1">
    <source>
        <dbReference type="ARBA" id="ARBA00004123"/>
    </source>
</evidence>
<sequence>MSLVHDPVNVCFKCDNCEFLEWKVSDGAFVKPGTVLLTYKNSFGEELPLSSDLTGVVSIALGVRKNKVYNSGDVVATINECNHAIVMKDMCGTCGKDLRGKDGRAGERIVPTTANISMIHHVPELVVSNELAQKIGSRDREVVLKGKKLVLLVDLDQTLIHTTNSFHLEKVPDVIYYKLRGIDFYTKLRPHTREFLKQVSNLFEMHIISYGERQYAHRIAEILDPEKIYFGHRILSRDELLSAFHKTHNLNLLFPCGDQLITIIDDRPDVWEYSEALIQVKPYRYFKEIGDINAPLRLREDMGSDTIEELSVTDAEDKTLEYLAKILTKIHRSFYEQYDEKSEVLDVKKVISCLRRQVLKDCSIVLSGIVPIGVDPKRTEAFRLCVQFGATVTDSITEGTTHVIAARWGTSKVHEALKRGNVAIVNPKWLYACVERWEKADEAKYELERETMNVAEKPLGGTVIVGDFSIGALDQKTLRCMSDEVDEALSEEGSEDEKEKEEETSVSSIEAKSVQGKRKSLEDESVDEKRRKTGSAEEFSEKRCDNESDGSTSNGSDSGSDFDDMVADVERQLLG</sequence>
<dbReference type="Gene3D" id="3.40.50.1000">
    <property type="entry name" value="HAD superfamily/HAD-like"/>
    <property type="match status" value="1"/>
</dbReference>
<feature type="compositionally biased region" description="Low complexity" evidence="10">
    <location>
        <begin position="549"/>
        <end position="559"/>
    </location>
</feature>
<dbReference type="InterPro" id="IPR001357">
    <property type="entry name" value="BRCT_dom"/>
</dbReference>
<dbReference type="EC" id="3.1.3.16" evidence="2 9"/>
<dbReference type="InterPro" id="IPR036412">
    <property type="entry name" value="HAD-like_sf"/>
</dbReference>
<comment type="function">
    <text evidence="9">This promotes the activity of RNA polymerase II.</text>
</comment>
<feature type="domain" description="BRCT" evidence="11">
    <location>
        <begin position="354"/>
        <end position="447"/>
    </location>
</feature>
<dbReference type="CDD" id="cd07521">
    <property type="entry name" value="HAD_FCP1-like"/>
    <property type="match status" value="1"/>
</dbReference>
<keyword evidence="3 9" id="KW-0378">Hydrolase</keyword>
<dbReference type="Gene3D" id="1.10.287.10">
    <property type="entry name" value="S15/NS1, RNA-binding"/>
    <property type="match status" value="1"/>
</dbReference>
<keyword evidence="13" id="KW-1185">Reference proteome</keyword>
<dbReference type="SMART" id="SM00577">
    <property type="entry name" value="CPDc"/>
    <property type="match status" value="1"/>
</dbReference>
<evidence type="ECO:0000256" key="4">
    <source>
        <dbReference type="ARBA" id="ARBA00022912"/>
    </source>
</evidence>
<dbReference type="Pfam" id="PF03031">
    <property type="entry name" value="NIF"/>
    <property type="match status" value="1"/>
</dbReference>
<dbReference type="InterPro" id="IPR023214">
    <property type="entry name" value="HAD_sf"/>
</dbReference>
<dbReference type="GO" id="GO:0005634">
    <property type="term" value="C:nucleus"/>
    <property type="evidence" value="ECO:0007669"/>
    <property type="project" value="UniProtKB-SubCell"/>
</dbReference>
<dbReference type="NCBIfam" id="TIGR02250">
    <property type="entry name" value="FCP1_euk"/>
    <property type="match status" value="1"/>
</dbReference>
<dbReference type="STRING" id="451379.A0A0N5AM47"/>
<dbReference type="Proteomes" id="UP000046393">
    <property type="component" value="Unplaced"/>
</dbReference>
<evidence type="ECO:0000256" key="8">
    <source>
        <dbReference type="ARBA" id="ARBA00048336"/>
    </source>
</evidence>
<dbReference type="GO" id="GO:0008420">
    <property type="term" value="F:RNA polymerase II CTD heptapeptide repeat phosphatase activity"/>
    <property type="evidence" value="ECO:0007669"/>
    <property type="project" value="UniProtKB-UniRule"/>
</dbReference>